<dbReference type="GO" id="GO:0016301">
    <property type="term" value="F:kinase activity"/>
    <property type="evidence" value="ECO:0007669"/>
    <property type="project" value="UniProtKB-KW"/>
</dbReference>
<dbReference type="InterPro" id="IPR038750">
    <property type="entry name" value="YczE/YyaS-like"/>
</dbReference>
<dbReference type="Pfam" id="PF13189">
    <property type="entry name" value="Cytidylate_kin2"/>
    <property type="match status" value="1"/>
</dbReference>
<dbReference type="Proteomes" id="UP000095597">
    <property type="component" value="Unassembled WGS sequence"/>
</dbReference>
<accession>A0A173R526</accession>
<dbReference type="AlphaFoldDB" id="A0A173R526"/>
<feature type="transmembrane region" description="Helical" evidence="1">
    <location>
        <begin position="87"/>
        <end position="107"/>
    </location>
</feature>
<keyword evidence="2" id="KW-0808">Transferase</keyword>
<protein>
    <submittedName>
        <fullName evidence="2">Cytidylate kinase</fullName>
    </submittedName>
</protein>
<feature type="transmembrane region" description="Helical" evidence="1">
    <location>
        <begin position="163"/>
        <end position="184"/>
    </location>
</feature>
<dbReference type="Pfam" id="PF19700">
    <property type="entry name" value="DUF6198"/>
    <property type="match status" value="1"/>
</dbReference>
<keyword evidence="2" id="KW-0418">Kinase</keyword>
<evidence type="ECO:0000256" key="1">
    <source>
        <dbReference type="SAM" id="Phobius"/>
    </source>
</evidence>
<gene>
    <name evidence="2" type="ORF">ERS852573_00257</name>
</gene>
<dbReference type="InterPro" id="IPR027417">
    <property type="entry name" value="P-loop_NTPase"/>
</dbReference>
<dbReference type="PANTHER" id="PTHR40078:SF1">
    <property type="entry name" value="INTEGRAL MEMBRANE PROTEIN"/>
    <property type="match status" value="1"/>
</dbReference>
<reference evidence="2 3" key="1">
    <citation type="submission" date="2015-09" db="EMBL/GenBank/DDBJ databases">
        <authorList>
            <consortium name="Pathogen Informatics"/>
        </authorList>
    </citation>
    <scope>NUCLEOTIDE SEQUENCE [LARGE SCALE GENOMIC DNA]</scope>
    <source>
        <strain evidence="2 3">2789STDY5834961</strain>
    </source>
</reference>
<dbReference type="EMBL" id="CYXO01000001">
    <property type="protein sequence ID" value="CUM72951.1"/>
    <property type="molecule type" value="Genomic_DNA"/>
</dbReference>
<evidence type="ECO:0000313" key="3">
    <source>
        <dbReference type="Proteomes" id="UP000095597"/>
    </source>
</evidence>
<sequence>MSKKKQNNYIVKRYIIFLIGLFVNSLGVALITKANLGTSPISSIPYVLSLNYPFTLGNFTIFFSILLIVLQLILLGKNFKVEHLLQIPVSLIFGYFIDACMILLGFVNPHSYPVKVIDLLIGCLILGVGVYMEVLADVVMLPGESFVRAVVFRWKTEFGITKICFDVSMAVIAAVLSFVLAGRLDGVREGTVVAALLVGFIARTIGRYLSFMPEKLFGVVNETEEASDAVDNEAVTTGQFCIAIGRQYGSGGRDLGAKLAEKLNCDFYDKEIIQLAAGSTGYTPEYISKREENMTNSFLYDLVHEMYAYSDEYEPPKDKIFEAEAEVIRSAAKKGNCVIVGRCADAILKDDPDCIGIFLSAPLKTRIQTVMKRDGLDEKAAKRRIEQTDRRRADNYRYYTRRIWGMSGNYQMCIDTSLGEDYVINTVLDLVKNVNRHVSESRAE</sequence>
<name>A0A173R526_9FIRM</name>
<proteinExistence type="predicted"/>
<dbReference type="PANTHER" id="PTHR40078">
    <property type="entry name" value="INTEGRAL MEMBRANE PROTEIN-RELATED"/>
    <property type="match status" value="1"/>
</dbReference>
<feature type="transmembrane region" description="Helical" evidence="1">
    <location>
        <begin position="52"/>
        <end position="75"/>
    </location>
</feature>
<feature type="transmembrane region" description="Helical" evidence="1">
    <location>
        <begin position="119"/>
        <end position="142"/>
    </location>
</feature>
<dbReference type="RefSeq" id="WP_192934728.1">
    <property type="nucleotide sequence ID" value="NZ_CYXO01000001.1"/>
</dbReference>
<dbReference type="SUPFAM" id="SSF52540">
    <property type="entry name" value="P-loop containing nucleoside triphosphate hydrolases"/>
    <property type="match status" value="1"/>
</dbReference>
<keyword evidence="1" id="KW-0472">Membrane</keyword>
<keyword evidence="1" id="KW-0812">Transmembrane</keyword>
<organism evidence="2 3">
    <name type="scientific">Dorea longicatena</name>
    <dbReference type="NCBI Taxonomy" id="88431"/>
    <lineage>
        <taxon>Bacteria</taxon>
        <taxon>Bacillati</taxon>
        <taxon>Bacillota</taxon>
        <taxon>Clostridia</taxon>
        <taxon>Lachnospirales</taxon>
        <taxon>Lachnospiraceae</taxon>
        <taxon>Dorea</taxon>
    </lineage>
</organism>
<evidence type="ECO:0000313" key="2">
    <source>
        <dbReference type="EMBL" id="CUM72951.1"/>
    </source>
</evidence>
<feature type="transmembrane region" description="Helical" evidence="1">
    <location>
        <begin position="12"/>
        <end position="32"/>
    </location>
</feature>
<dbReference type="Gene3D" id="3.40.50.300">
    <property type="entry name" value="P-loop containing nucleotide triphosphate hydrolases"/>
    <property type="match status" value="1"/>
</dbReference>
<keyword evidence="1" id="KW-1133">Transmembrane helix</keyword>